<dbReference type="OrthoDB" id="435688at2759"/>
<gene>
    <name evidence="1" type="ORF">C1SCF055_LOCUS22396</name>
</gene>
<comment type="caution">
    <text evidence="1">The sequence shown here is derived from an EMBL/GenBank/DDBJ whole genome shotgun (WGS) entry which is preliminary data.</text>
</comment>
<dbReference type="AlphaFoldDB" id="A0A9P1G1C7"/>
<accession>A0A9P1G1C7</accession>
<keyword evidence="3" id="KW-1185">Reference proteome</keyword>
<sequence>MAGPPCSLMVNACQSVHRRSEWRLEGDTRWFKVRMSNRIWKNFAVVLKAIIHRGVFICVEQPAQSWALKQEYFRELIKIGNMTTTTTWMAFYNHDLLKATHLLSNCRAIQSMRKVMTKKDRKHFNARFEKRNRRRANPRVYHSVVQKRDGSKGWQGGPHLASSAEYTSSFCLAVYQCWLEAQPAQPAQP</sequence>
<evidence type="ECO:0000313" key="2">
    <source>
        <dbReference type="EMBL" id="CAL1149246.1"/>
    </source>
</evidence>
<evidence type="ECO:0000313" key="3">
    <source>
        <dbReference type="Proteomes" id="UP001152797"/>
    </source>
</evidence>
<proteinExistence type="predicted"/>
<evidence type="ECO:0000313" key="1">
    <source>
        <dbReference type="EMBL" id="CAI3995871.1"/>
    </source>
</evidence>
<reference evidence="2" key="2">
    <citation type="submission" date="2024-04" db="EMBL/GenBank/DDBJ databases">
        <authorList>
            <person name="Chen Y."/>
            <person name="Shah S."/>
            <person name="Dougan E. K."/>
            <person name="Thang M."/>
            <person name="Chan C."/>
        </authorList>
    </citation>
    <scope>NUCLEOTIDE SEQUENCE [LARGE SCALE GENOMIC DNA]</scope>
</reference>
<dbReference type="EMBL" id="CAMXCT030002126">
    <property type="protein sequence ID" value="CAL4783183.1"/>
    <property type="molecule type" value="Genomic_DNA"/>
</dbReference>
<name>A0A9P1G1C7_9DINO</name>
<organism evidence="1">
    <name type="scientific">Cladocopium goreaui</name>
    <dbReference type="NCBI Taxonomy" id="2562237"/>
    <lineage>
        <taxon>Eukaryota</taxon>
        <taxon>Sar</taxon>
        <taxon>Alveolata</taxon>
        <taxon>Dinophyceae</taxon>
        <taxon>Suessiales</taxon>
        <taxon>Symbiodiniaceae</taxon>
        <taxon>Cladocopium</taxon>
    </lineage>
</organism>
<dbReference type="EMBL" id="CAMXCT020002126">
    <property type="protein sequence ID" value="CAL1149246.1"/>
    <property type="molecule type" value="Genomic_DNA"/>
</dbReference>
<dbReference type="EMBL" id="CAMXCT010002126">
    <property type="protein sequence ID" value="CAI3995871.1"/>
    <property type="molecule type" value="Genomic_DNA"/>
</dbReference>
<protein>
    <submittedName>
        <fullName evidence="1">Uncharacterized protein</fullName>
    </submittedName>
</protein>
<dbReference type="Proteomes" id="UP001152797">
    <property type="component" value="Unassembled WGS sequence"/>
</dbReference>
<reference evidence="1" key="1">
    <citation type="submission" date="2022-10" db="EMBL/GenBank/DDBJ databases">
        <authorList>
            <person name="Chen Y."/>
            <person name="Dougan E. K."/>
            <person name="Chan C."/>
            <person name="Rhodes N."/>
            <person name="Thang M."/>
        </authorList>
    </citation>
    <scope>NUCLEOTIDE SEQUENCE</scope>
</reference>